<organism evidence="1 2">
    <name type="scientific">Croceivirga radicis</name>
    <dbReference type="NCBI Taxonomy" id="1929488"/>
    <lineage>
        <taxon>Bacteria</taxon>
        <taxon>Pseudomonadati</taxon>
        <taxon>Bacteroidota</taxon>
        <taxon>Flavobacteriia</taxon>
        <taxon>Flavobacteriales</taxon>
        <taxon>Flavobacteriaceae</taxon>
        <taxon>Croceivirga</taxon>
    </lineage>
</organism>
<gene>
    <name evidence="1" type="ORF">BUL40_11305</name>
</gene>
<dbReference type="RefSeq" id="WP_244901867.1">
    <property type="nucleotide sequence ID" value="NZ_MTBC01000007.1"/>
</dbReference>
<dbReference type="Proteomes" id="UP000191680">
    <property type="component" value="Unassembled WGS sequence"/>
</dbReference>
<dbReference type="EMBL" id="MTBC01000007">
    <property type="protein sequence ID" value="OQD42346.1"/>
    <property type="molecule type" value="Genomic_DNA"/>
</dbReference>
<evidence type="ECO:0000313" key="1">
    <source>
        <dbReference type="EMBL" id="OQD42346.1"/>
    </source>
</evidence>
<evidence type="ECO:0000313" key="2">
    <source>
        <dbReference type="Proteomes" id="UP000191680"/>
    </source>
</evidence>
<dbReference type="AlphaFoldDB" id="A0A1V6LQW2"/>
<protein>
    <submittedName>
        <fullName evidence="1">Uncharacterized protein</fullName>
    </submittedName>
</protein>
<sequence>MKKFLSLIGIAVFLYNCSDGDLQIETIDFDSVTAQNCGTLTTSSRVFFKINDDEALILNLASGLLKNEASTETISSNIGTSTLTYRIFSDAVSSGYFCDEIPPIEPVVTEEIEATGGSVLINTVAIDSVTFEHTIQLQDITLINEQGERITDLTITDFGTVQTSSN</sequence>
<reference evidence="1 2" key="1">
    <citation type="submission" date="2016-12" db="EMBL/GenBank/DDBJ databases">
        <authorList>
            <person name="Song W.-J."/>
            <person name="Kurnit D.M."/>
        </authorList>
    </citation>
    <scope>NUCLEOTIDE SEQUENCE [LARGE SCALE GENOMIC DNA]</scope>
    <source>
        <strain evidence="1 2">HSG9</strain>
    </source>
</reference>
<accession>A0A1V6LQW2</accession>
<proteinExistence type="predicted"/>
<comment type="caution">
    <text evidence="1">The sequence shown here is derived from an EMBL/GenBank/DDBJ whole genome shotgun (WGS) entry which is preliminary data.</text>
</comment>
<keyword evidence="2" id="KW-1185">Reference proteome</keyword>
<name>A0A1V6LQW2_9FLAO</name>